<evidence type="ECO:0000256" key="5">
    <source>
        <dbReference type="ARBA" id="ARBA00023136"/>
    </source>
</evidence>
<feature type="transmembrane region" description="Helical" evidence="7">
    <location>
        <begin position="291"/>
        <end position="312"/>
    </location>
</feature>
<dbReference type="OrthoDB" id="3257095at2759"/>
<feature type="transmembrane region" description="Helical" evidence="7">
    <location>
        <begin position="489"/>
        <end position="508"/>
    </location>
</feature>
<proteinExistence type="predicted"/>
<keyword evidence="4 7" id="KW-1133">Transmembrane helix</keyword>
<dbReference type="EMBL" id="KV745546">
    <property type="protein sequence ID" value="OCK74152.1"/>
    <property type="molecule type" value="Genomic_DNA"/>
</dbReference>
<dbReference type="PIRSF" id="PIRSF006060">
    <property type="entry name" value="AA_transporter"/>
    <property type="match status" value="1"/>
</dbReference>
<dbReference type="Pfam" id="PF13520">
    <property type="entry name" value="AA_permease_2"/>
    <property type="match status" value="1"/>
</dbReference>
<protein>
    <submittedName>
        <fullName evidence="8">Amino acid transporter</fullName>
    </submittedName>
</protein>
<feature type="transmembrane region" description="Helical" evidence="7">
    <location>
        <begin position="89"/>
        <end position="113"/>
    </location>
</feature>
<evidence type="ECO:0000256" key="1">
    <source>
        <dbReference type="ARBA" id="ARBA00004141"/>
    </source>
</evidence>
<feature type="transmembrane region" description="Helical" evidence="7">
    <location>
        <begin position="458"/>
        <end position="477"/>
    </location>
</feature>
<evidence type="ECO:0000313" key="9">
    <source>
        <dbReference type="Proteomes" id="UP000250266"/>
    </source>
</evidence>
<reference evidence="8 9" key="1">
    <citation type="journal article" date="2016" name="Nat. Commun.">
        <title>Ectomycorrhizal ecology is imprinted in the genome of the dominant symbiotic fungus Cenococcum geophilum.</title>
        <authorList>
            <consortium name="DOE Joint Genome Institute"/>
            <person name="Peter M."/>
            <person name="Kohler A."/>
            <person name="Ohm R.A."/>
            <person name="Kuo A."/>
            <person name="Krutzmann J."/>
            <person name="Morin E."/>
            <person name="Arend M."/>
            <person name="Barry K.W."/>
            <person name="Binder M."/>
            <person name="Choi C."/>
            <person name="Clum A."/>
            <person name="Copeland A."/>
            <person name="Grisel N."/>
            <person name="Haridas S."/>
            <person name="Kipfer T."/>
            <person name="LaButti K."/>
            <person name="Lindquist E."/>
            <person name="Lipzen A."/>
            <person name="Maire R."/>
            <person name="Meier B."/>
            <person name="Mihaltcheva S."/>
            <person name="Molinier V."/>
            <person name="Murat C."/>
            <person name="Poggeler S."/>
            <person name="Quandt C.A."/>
            <person name="Sperisen C."/>
            <person name="Tritt A."/>
            <person name="Tisserant E."/>
            <person name="Crous P.W."/>
            <person name="Henrissat B."/>
            <person name="Nehls U."/>
            <person name="Egli S."/>
            <person name="Spatafora J.W."/>
            <person name="Grigoriev I.V."/>
            <person name="Martin F.M."/>
        </authorList>
    </citation>
    <scope>NUCLEOTIDE SEQUENCE [LARGE SCALE GENOMIC DNA]</scope>
    <source>
        <strain evidence="8 9">CBS 459.81</strain>
    </source>
</reference>
<dbReference type="GO" id="GO:0022857">
    <property type="term" value="F:transmembrane transporter activity"/>
    <property type="evidence" value="ECO:0007669"/>
    <property type="project" value="InterPro"/>
</dbReference>
<organism evidence="8 9">
    <name type="scientific">Lepidopterella palustris CBS 459.81</name>
    <dbReference type="NCBI Taxonomy" id="1314670"/>
    <lineage>
        <taxon>Eukaryota</taxon>
        <taxon>Fungi</taxon>
        <taxon>Dikarya</taxon>
        <taxon>Ascomycota</taxon>
        <taxon>Pezizomycotina</taxon>
        <taxon>Dothideomycetes</taxon>
        <taxon>Pleosporomycetidae</taxon>
        <taxon>Mytilinidiales</taxon>
        <taxon>Argynnaceae</taxon>
        <taxon>Lepidopterella</taxon>
    </lineage>
</organism>
<sequence length="531" mass="58144">MSFKNETEVKTSAELIKGPPSDDKELEVDNGGLSPDELDMIRMGKMQQTKRNFGLLPLLGFTTIMLNSWESVFPFFLTGFINGGGITMIYGYIFCFFGSLAMCASISEMASMYPTSGGQYHWAALLAPPKWSKFLSWLTGWISVLGWQAGCASGTFLGGTIIQGLLVLNYPSYGYQRWHGTMILYAVLLVSVFFNTVAVRILPALEGVILIFHCLGFLAILIPLVHLAPISPTEFVFAQWSNNSGYPDGLSWFVGLLTSSVLFIGFDGACHMAEEVKNASINVPRSMFFTIFLNGALGFAMIIVILYCIGNVDNALSTPTGYPFIEIFQNATQSNAGATAMTSILIFLIIAATFGYVASASRQLWAFARDQGLPFSSTISKVDRHWAIPLYAIALTALINSLLALINIGSTVAFNAIVSLVAAGLFSSYIITISLMVRKRLVGDEIPFGPWNMGNYGLAVNIYALLYTIIVTVFSFFPPATPVTAVTMNWSIAVYGGTIIFGLIFWFVQGRYQWNGPVMDRRFAQAQAQVE</sequence>
<feature type="transmembrane region" description="Helical" evidence="7">
    <location>
        <begin position="250"/>
        <end position="270"/>
    </location>
</feature>
<feature type="transmembrane region" description="Helical" evidence="7">
    <location>
        <begin position="412"/>
        <end position="437"/>
    </location>
</feature>
<dbReference type="PANTHER" id="PTHR45649">
    <property type="entry name" value="AMINO-ACID PERMEASE BAT1"/>
    <property type="match status" value="1"/>
</dbReference>
<evidence type="ECO:0000256" key="2">
    <source>
        <dbReference type="ARBA" id="ARBA00022448"/>
    </source>
</evidence>
<dbReference type="Proteomes" id="UP000250266">
    <property type="component" value="Unassembled WGS sequence"/>
</dbReference>
<accession>A0A8E2DYL0</accession>
<feature type="transmembrane region" description="Helical" evidence="7">
    <location>
        <begin position="134"/>
        <end position="162"/>
    </location>
</feature>
<dbReference type="InterPro" id="IPR002293">
    <property type="entry name" value="AA/rel_permease1"/>
</dbReference>
<comment type="subcellular location">
    <subcellularLocation>
        <location evidence="1">Membrane</location>
        <topology evidence="1">Multi-pass membrane protein</topology>
    </subcellularLocation>
</comment>
<feature type="transmembrane region" description="Helical" evidence="7">
    <location>
        <begin position="344"/>
        <end position="365"/>
    </location>
</feature>
<keyword evidence="9" id="KW-1185">Reference proteome</keyword>
<evidence type="ECO:0000256" key="3">
    <source>
        <dbReference type="ARBA" id="ARBA00022692"/>
    </source>
</evidence>
<evidence type="ECO:0000313" key="8">
    <source>
        <dbReference type="EMBL" id="OCK74152.1"/>
    </source>
</evidence>
<keyword evidence="5 7" id="KW-0472">Membrane</keyword>
<evidence type="ECO:0000256" key="7">
    <source>
        <dbReference type="SAM" id="Phobius"/>
    </source>
</evidence>
<evidence type="ECO:0000256" key="6">
    <source>
        <dbReference type="SAM" id="MobiDB-lite"/>
    </source>
</evidence>
<feature type="transmembrane region" description="Helical" evidence="7">
    <location>
        <begin position="182"/>
        <end position="202"/>
    </location>
</feature>
<dbReference type="AlphaFoldDB" id="A0A8E2DYL0"/>
<keyword evidence="2" id="KW-0813">Transport</keyword>
<evidence type="ECO:0000256" key="4">
    <source>
        <dbReference type="ARBA" id="ARBA00022989"/>
    </source>
</evidence>
<dbReference type="GO" id="GO:0016020">
    <property type="term" value="C:membrane"/>
    <property type="evidence" value="ECO:0007669"/>
    <property type="project" value="UniProtKB-SubCell"/>
</dbReference>
<feature type="region of interest" description="Disordered" evidence="6">
    <location>
        <begin position="1"/>
        <end position="29"/>
    </location>
</feature>
<feature type="compositionally biased region" description="Basic and acidic residues" evidence="6">
    <location>
        <begin position="1"/>
        <end position="11"/>
    </location>
</feature>
<gene>
    <name evidence="8" type="ORF">K432DRAFT_386986</name>
</gene>
<feature type="transmembrane region" description="Helical" evidence="7">
    <location>
        <begin position="386"/>
        <end position="406"/>
    </location>
</feature>
<dbReference type="PANTHER" id="PTHR45649:SF1">
    <property type="entry name" value="TRANSPORTER, PUTATIVE (EUROFUNG)-RELATED"/>
    <property type="match status" value="1"/>
</dbReference>
<feature type="transmembrane region" description="Helical" evidence="7">
    <location>
        <begin position="209"/>
        <end position="230"/>
    </location>
</feature>
<keyword evidence="3 7" id="KW-0812">Transmembrane</keyword>
<feature type="transmembrane region" description="Helical" evidence="7">
    <location>
        <begin position="52"/>
        <end position="69"/>
    </location>
</feature>
<name>A0A8E2DYL0_9PEZI</name>
<dbReference type="Gene3D" id="1.20.1740.10">
    <property type="entry name" value="Amino acid/polyamine transporter I"/>
    <property type="match status" value="1"/>
</dbReference>